<protein>
    <submittedName>
        <fullName evidence="4">GNAT family N-acetyltransferase</fullName>
    </submittedName>
</protein>
<dbReference type="SUPFAM" id="SSF55729">
    <property type="entry name" value="Acyl-CoA N-acyltransferases (Nat)"/>
    <property type="match status" value="1"/>
</dbReference>
<evidence type="ECO:0000256" key="2">
    <source>
        <dbReference type="ARBA" id="ARBA00023315"/>
    </source>
</evidence>
<dbReference type="CDD" id="cd04301">
    <property type="entry name" value="NAT_SF"/>
    <property type="match status" value="1"/>
</dbReference>
<dbReference type="PANTHER" id="PTHR10545:SF29">
    <property type="entry name" value="GH14572P-RELATED"/>
    <property type="match status" value="1"/>
</dbReference>
<dbReference type="InterPro" id="IPR051016">
    <property type="entry name" value="Diverse_Substrate_AcTransf"/>
</dbReference>
<dbReference type="Proteomes" id="UP000650424">
    <property type="component" value="Unassembled WGS sequence"/>
</dbReference>
<dbReference type="PROSITE" id="PS51186">
    <property type="entry name" value="GNAT"/>
    <property type="match status" value="1"/>
</dbReference>
<comment type="caution">
    <text evidence="4">The sequence shown here is derived from an EMBL/GenBank/DDBJ whole genome shotgun (WGS) entry which is preliminary data.</text>
</comment>
<dbReference type="Pfam" id="PF00583">
    <property type="entry name" value="Acetyltransf_1"/>
    <property type="match status" value="1"/>
</dbReference>
<organism evidence="4 5">
    <name type="scientific">Undibacterium hunanense</name>
    <dbReference type="NCBI Taxonomy" id="2762292"/>
    <lineage>
        <taxon>Bacteria</taxon>
        <taxon>Pseudomonadati</taxon>
        <taxon>Pseudomonadota</taxon>
        <taxon>Betaproteobacteria</taxon>
        <taxon>Burkholderiales</taxon>
        <taxon>Oxalobacteraceae</taxon>
        <taxon>Undibacterium</taxon>
    </lineage>
</organism>
<gene>
    <name evidence="4" type="ORF">H8L32_15875</name>
</gene>
<evidence type="ECO:0000313" key="4">
    <source>
        <dbReference type="EMBL" id="MBC3918970.1"/>
    </source>
</evidence>
<evidence type="ECO:0000259" key="3">
    <source>
        <dbReference type="PROSITE" id="PS51186"/>
    </source>
</evidence>
<evidence type="ECO:0000313" key="5">
    <source>
        <dbReference type="Proteomes" id="UP000650424"/>
    </source>
</evidence>
<keyword evidence="2" id="KW-0012">Acyltransferase</keyword>
<dbReference type="EMBL" id="JACOGF010000008">
    <property type="protein sequence ID" value="MBC3918970.1"/>
    <property type="molecule type" value="Genomic_DNA"/>
</dbReference>
<accession>A0ABR6ZSX0</accession>
<dbReference type="InterPro" id="IPR016181">
    <property type="entry name" value="Acyl_CoA_acyltransferase"/>
</dbReference>
<dbReference type="PANTHER" id="PTHR10545">
    <property type="entry name" value="DIAMINE N-ACETYLTRANSFERASE"/>
    <property type="match status" value="1"/>
</dbReference>
<dbReference type="Gene3D" id="3.40.630.30">
    <property type="match status" value="1"/>
</dbReference>
<sequence>MSTDIQVRYAKAADATALLAMMRELAKFEDYLPDFRVQEQDLLARGLGREWEHEPAQFHALLAESADGALLGYAVLVEIAFTYDLRPDCRLKELYVCPSARSLGVGTALMQAVLTHARSRGSGRLKWDVLPGNENARQFYRRFGGQPDTGWEAWILPL</sequence>
<evidence type="ECO:0000256" key="1">
    <source>
        <dbReference type="ARBA" id="ARBA00022679"/>
    </source>
</evidence>
<name>A0ABR6ZSX0_9BURK</name>
<proteinExistence type="predicted"/>
<keyword evidence="5" id="KW-1185">Reference proteome</keyword>
<keyword evidence="1" id="KW-0808">Transferase</keyword>
<reference evidence="4 5" key="1">
    <citation type="submission" date="2020-08" db="EMBL/GenBank/DDBJ databases">
        <title>Novel species isolated from subtropical streams in China.</title>
        <authorList>
            <person name="Lu H."/>
        </authorList>
    </citation>
    <scope>NUCLEOTIDE SEQUENCE [LARGE SCALE GENOMIC DNA]</scope>
    <source>
        <strain evidence="4 5">CY18W</strain>
    </source>
</reference>
<dbReference type="InterPro" id="IPR000182">
    <property type="entry name" value="GNAT_dom"/>
</dbReference>
<feature type="domain" description="N-acetyltransferase" evidence="3">
    <location>
        <begin position="5"/>
        <end position="158"/>
    </location>
</feature>
<dbReference type="RefSeq" id="WP_186948245.1">
    <property type="nucleotide sequence ID" value="NZ_JACOGF010000008.1"/>
</dbReference>